<proteinExistence type="predicted"/>
<gene>
    <name evidence="1" type="ORF">XBP1_330071</name>
</gene>
<sequence length="63" mass="6819">MTFRFPLGHGGGLSNVTGIAALHPPIQGAYLGGWVGLLNSNPQCDPKFGVRKDVRQRCPSKYH</sequence>
<evidence type="ECO:0000313" key="2">
    <source>
        <dbReference type="Proteomes" id="UP000028511"/>
    </source>
</evidence>
<reference evidence="1" key="1">
    <citation type="submission" date="2013-07" db="EMBL/GenBank/DDBJ databases">
        <title>Sub-species coevolution in mutualistic symbiosis.</title>
        <authorList>
            <person name="Murfin K."/>
            <person name="Klassen J."/>
            <person name="Lee M."/>
            <person name="Forst S."/>
            <person name="Stock P."/>
            <person name="Goodrich-Blair H."/>
        </authorList>
    </citation>
    <scope>NUCLEOTIDE SEQUENCE [LARGE SCALE GENOMIC DNA]</scope>
    <source>
        <strain evidence="1">Puntauvense</strain>
    </source>
</reference>
<dbReference type="HOGENOM" id="CLU_2884897_0_0_6"/>
<name>A0A077NJB2_XENBV</name>
<organism evidence="1 2">
    <name type="scientific">Xenorhabdus bovienii str. puntauvense</name>
    <dbReference type="NCBI Taxonomy" id="1398201"/>
    <lineage>
        <taxon>Bacteria</taxon>
        <taxon>Pseudomonadati</taxon>
        <taxon>Pseudomonadota</taxon>
        <taxon>Gammaproteobacteria</taxon>
        <taxon>Enterobacterales</taxon>
        <taxon>Morganellaceae</taxon>
        <taxon>Xenorhabdus</taxon>
    </lineage>
</organism>
<evidence type="ECO:0000313" key="1">
    <source>
        <dbReference type="EMBL" id="CDG98563.1"/>
    </source>
</evidence>
<comment type="caution">
    <text evidence="1">The sequence shown here is derived from an EMBL/GenBank/DDBJ whole genome shotgun (WGS) entry which is preliminary data.</text>
</comment>
<accession>A0A077NJB2</accession>
<dbReference type="EMBL" id="CBSW010000236">
    <property type="protein sequence ID" value="CDG98563.1"/>
    <property type="molecule type" value="Genomic_DNA"/>
</dbReference>
<dbReference type="Proteomes" id="UP000028511">
    <property type="component" value="Unassembled WGS sequence"/>
</dbReference>
<dbReference type="AlphaFoldDB" id="A0A077NJB2"/>
<protein>
    <submittedName>
        <fullName evidence="1">Uncharacterized protein</fullName>
    </submittedName>
</protein>